<evidence type="ECO:0000256" key="1">
    <source>
        <dbReference type="SAM" id="MobiDB-lite"/>
    </source>
</evidence>
<reference evidence="3 4" key="1">
    <citation type="submission" date="2016-10" db="EMBL/GenBank/DDBJ databases">
        <title>Rhodobacter sp. LPB0142, isolated from sea water.</title>
        <authorList>
            <person name="Kim E."/>
            <person name="Yi H."/>
        </authorList>
    </citation>
    <scope>NUCLEOTIDE SEQUENCE [LARGE SCALE GENOMIC DNA]</scope>
    <source>
        <strain evidence="3 4">LPB0142</strain>
    </source>
</reference>
<name>A0A1D9M7Z1_9RHOB</name>
<feature type="domain" description="PD-(D/E)XK endonuclease-like" evidence="2">
    <location>
        <begin position="711"/>
        <end position="937"/>
    </location>
</feature>
<evidence type="ECO:0000313" key="4">
    <source>
        <dbReference type="Proteomes" id="UP000176562"/>
    </source>
</evidence>
<dbReference type="InterPro" id="IPR038726">
    <property type="entry name" value="PDDEXK_AddAB-type"/>
</dbReference>
<dbReference type="EMBL" id="CP017781">
    <property type="protein sequence ID" value="AOZ67963.1"/>
    <property type="molecule type" value="Genomic_DNA"/>
</dbReference>
<organism evidence="3 4">
    <name type="scientific">Rhodobacter xanthinilyticus</name>
    <dbReference type="NCBI Taxonomy" id="1850250"/>
    <lineage>
        <taxon>Bacteria</taxon>
        <taxon>Pseudomonadati</taxon>
        <taxon>Pseudomonadota</taxon>
        <taxon>Alphaproteobacteria</taxon>
        <taxon>Rhodobacterales</taxon>
        <taxon>Rhodobacter group</taxon>
        <taxon>Rhodobacter</taxon>
    </lineage>
</organism>
<proteinExistence type="predicted"/>
<dbReference type="RefSeq" id="WP_071165204.1">
    <property type="nucleotide sequence ID" value="NZ_CP017781.1"/>
</dbReference>
<dbReference type="InterPro" id="IPR014153">
    <property type="entry name" value="Ds_break_AddB"/>
</dbReference>
<protein>
    <submittedName>
        <fullName evidence="3">Double-strand break repair protein AddB</fullName>
    </submittedName>
</protein>
<evidence type="ECO:0000259" key="2">
    <source>
        <dbReference type="Pfam" id="PF12705"/>
    </source>
</evidence>
<sequence length="977" mass="106916">MIERGLFQLPIGVDFARNFVAGFLERMADAPPEDIARCEIYLNSGRMQRRVRDEFDRHGAVLLPRLRLITDVARQPFLTLPVPVSGLRRRLELAQLVQTVVARLPGFEAGMGVFGLADSLATLMAEMHDQGISPEAFDALEISETHAEHWRRSLAFIRIVARFFDAESPPDTDARQRLAIEAQIAAWQITPPEHPVIIAGSTGSRGATALFLKAVAALPKGAVVLPGFDETLPESSWNSLDSGATPLEDHPQYRLHCLLRDLAVAPVEVTRWHSAAPAHPARNALLSMALRPAPVTDQWLAEGPTLGPLAPACEGLSLITAPTPRAEADAIALILRKAVETGQKAALISPDRTLTRRVSAALARWGVIADDSAGNPLHHSAPGRFLRHLAQMRGKPLSLEALLIALKHPLTATGSTQRGLHLRYTRELEIHMRRNGPAFPDPATLRAWVKAADPDRARWVEWLIATMEGVETAPIAPLSACIETHLRLATSLAAGPGGQVEASELWLTEAGGQSLAILEELAREAPHAGSYSASDYAELLTRLFQQVSLRQTLTAHPDVTILGTLEARAHDADLVIMAGLNEGSWPATAAPDPWLSRKMRLDLGLLLPERQIGLAAHDFQIALGAPEVVLTRSRRDAEAETIPSRWLNRLTNLLNGLPEQGGQEALKAMEARGEAWLRLARALATPTERPAPATRPAPRPPAEARPRELPVTAIKTLIRDPYAVYAGRILRLKPLDPLRPSPDPRLRGQALHLIVETFVKERPPEESLESGVERLLGIAQTVLDETVPWPSARRLWLSRITRIAQKFVRDETLRAARGTPALIEKKGSVSLKNTLFTLTAKPDRIDVLADGAVQIYDYKSGDLPSNPQVEAFDKQLPLEAAMAARGAFTDLGPREVAAMTYIRLGGEGECRDVQLPSETVEGVWERLEQLIAAYLDPKQGFSARRALFEQKTVSDYDHLSRFGEWDMTAAADGEDVG</sequence>
<dbReference type="Pfam" id="PF12705">
    <property type="entry name" value="PDDEXK_1"/>
    <property type="match status" value="1"/>
</dbReference>
<accession>A0A1D9M7Z1</accession>
<keyword evidence="4" id="KW-1185">Reference proteome</keyword>
<dbReference type="SUPFAM" id="SSF52540">
    <property type="entry name" value="P-loop containing nucleoside triphosphate hydrolases"/>
    <property type="match status" value="1"/>
</dbReference>
<dbReference type="AlphaFoldDB" id="A0A1D9M7Z1"/>
<evidence type="ECO:0000313" key="3">
    <source>
        <dbReference type="EMBL" id="AOZ67963.1"/>
    </source>
</evidence>
<gene>
    <name evidence="3" type="ORF">LPB142_00370</name>
</gene>
<dbReference type="NCBIfam" id="TIGR02786">
    <property type="entry name" value="addB_alphas"/>
    <property type="match status" value="1"/>
</dbReference>
<dbReference type="InterPro" id="IPR027417">
    <property type="entry name" value="P-loop_NTPase"/>
</dbReference>
<feature type="region of interest" description="Disordered" evidence="1">
    <location>
        <begin position="685"/>
        <end position="706"/>
    </location>
</feature>
<dbReference type="KEGG" id="rhp:LPB142_00370"/>
<dbReference type="STRING" id="1850250.LPB142_00370"/>
<dbReference type="Proteomes" id="UP000176562">
    <property type="component" value="Chromosome"/>
</dbReference>